<dbReference type="EMBL" id="VDMD01000013">
    <property type="protein sequence ID" value="TRM62332.1"/>
    <property type="molecule type" value="Genomic_DNA"/>
</dbReference>
<accession>A0A550CBZ3</accession>
<dbReference type="Proteomes" id="UP000320762">
    <property type="component" value="Unassembled WGS sequence"/>
</dbReference>
<name>A0A550CBZ3_9AGAR</name>
<organism evidence="3 4">
    <name type="scientific">Schizophyllum amplum</name>
    <dbReference type="NCBI Taxonomy" id="97359"/>
    <lineage>
        <taxon>Eukaryota</taxon>
        <taxon>Fungi</taxon>
        <taxon>Dikarya</taxon>
        <taxon>Basidiomycota</taxon>
        <taxon>Agaricomycotina</taxon>
        <taxon>Agaricomycetes</taxon>
        <taxon>Agaricomycetidae</taxon>
        <taxon>Agaricales</taxon>
        <taxon>Schizophyllaceae</taxon>
        <taxon>Schizophyllum</taxon>
    </lineage>
</organism>
<evidence type="ECO:0000256" key="2">
    <source>
        <dbReference type="SAM" id="MobiDB-lite"/>
    </source>
</evidence>
<feature type="coiled-coil region" evidence="1">
    <location>
        <begin position="182"/>
        <end position="237"/>
    </location>
</feature>
<evidence type="ECO:0000313" key="3">
    <source>
        <dbReference type="EMBL" id="TRM62332.1"/>
    </source>
</evidence>
<protein>
    <submittedName>
        <fullName evidence="3">Uncharacterized protein</fullName>
    </submittedName>
</protein>
<evidence type="ECO:0000313" key="4">
    <source>
        <dbReference type="Proteomes" id="UP000320762"/>
    </source>
</evidence>
<dbReference type="AlphaFoldDB" id="A0A550CBZ3"/>
<evidence type="ECO:0000256" key="1">
    <source>
        <dbReference type="SAM" id="Coils"/>
    </source>
</evidence>
<feature type="compositionally biased region" description="Low complexity" evidence="2">
    <location>
        <begin position="587"/>
        <end position="629"/>
    </location>
</feature>
<feature type="compositionally biased region" description="Low complexity" evidence="2">
    <location>
        <begin position="563"/>
        <end position="574"/>
    </location>
</feature>
<keyword evidence="1" id="KW-0175">Coiled coil</keyword>
<keyword evidence="4" id="KW-1185">Reference proteome</keyword>
<dbReference type="OrthoDB" id="10327635at2759"/>
<reference evidence="3 4" key="1">
    <citation type="journal article" date="2019" name="New Phytol.">
        <title>Comparative genomics reveals unique wood-decay strategies and fruiting body development in the Schizophyllaceae.</title>
        <authorList>
            <person name="Almasi E."/>
            <person name="Sahu N."/>
            <person name="Krizsan K."/>
            <person name="Balint B."/>
            <person name="Kovacs G.M."/>
            <person name="Kiss B."/>
            <person name="Cseklye J."/>
            <person name="Drula E."/>
            <person name="Henrissat B."/>
            <person name="Nagy I."/>
            <person name="Chovatia M."/>
            <person name="Adam C."/>
            <person name="LaButti K."/>
            <person name="Lipzen A."/>
            <person name="Riley R."/>
            <person name="Grigoriev I.V."/>
            <person name="Nagy L.G."/>
        </authorList>
    </citation>
    <scope>NUCLEOTIDE SEQUENCE [LARGE SCALE GENOMIC DNA]</scope>
    <source>
        <strain evidence="3 4">NL-1724</strain>
    </source>
</reference>
<feature type="coiled-coil region" evidence="1">
    <location>
        <begin position="285"/>
        <end position="333"/>
    </location>
</feature>
<gene>
    <name evidence="3" type="ORF">BD626DRAFT_498865</name>
</gene>
<comment type="caution">
    <text evidence="3">The sequence shown here is derived from an EMBL/GenBank/DDBJ whole genome shotgun (WGS) entry which is preliminary data.</text>
</comment>
<feature type="region of interest" description="Disordered" evidence="2">
    <location>
        <begin position="454"/>
        <end position="652"/>
    </location>
</feature>
<sequence length="652" mass="70376">MLAPETPVMMPVQAPHLEPTIDKQPASIQAGINSILELIKEEREKAAQATRRELQGAYHAEKEQALAAIQQLEAEKFCQKAVCESLRAHIRKLESKVGLLETQAGAKIETLEARVEELVGNLVKADKGRQDVEVVYALKIETLEARVGELIGDLVKADKGHQDTEAVLALKEQALQQKTVEADEGSKTKADLTTRVAELQEELASSGEQRTDYATKLDDAERRIKNMEESSKADADKWKGERTTLQGQVACLSAKHAQTQQHATKMQHNVDRTLAQMRDGCERKVADAEKERTHLVLRIAELESDWMKASTRVRELEQALAHSQQQYENVVAAINDSGFIQVRETTISVRSELYNCVISLATHTSSTKEPQSLSSAPPTALCAALERCEIAVRQMREGALKLQKELRIKEGEAQRTLADASGTAGTKLVELRQELQRTQDELKSYKAAFAKLRQMGESGSGSSKETRTKASSTTAAAGSTSSNKPSSSVPAKRPPPSTSTAPPKKLQKLSESSVSANFKPAGGRTAQPAASGSQPPGHKSTAPSANPARQHDGPGLVPVGRKSSSSTSNTPSSSYGPVHPIKLERNPLPSSNPSPSSTASKPHAAASRTSDAASTSSAARISSASRPTSQLRHTTDPRLKQPTKRPMGPRPS</sequence>
<feature type="compositionally biased region" description="Low complexity" evidence="2">
    <location>
        <begin position="469"/>
        <end position="491"/>
    </location>
</feature>
<proteinExistence type="predicted"/>